<accession>A0A6J7X906</accession>
<dbReference type="EMBL" id="LR798344">
    <property type="protein sequence ID" value="CAB5225353.1"/>
    <property type="molecule type" value="Genomic_DNA"/>
</dbReference>
<proteinExistence type="predicted"/>
<gene>
    <name evidence="1" type="ORF">UFOVP749_10</name>
</gene>
<sequence length="99" mass="11315">MTIDYCLQNKDEAEFNQLMLDTGLCVEVKEGEGKEATVAIVPADYTILIDRIGPITIGEITYPEYYSNLRILGLLNEEQVKQIDQFAIDPSQPQYRTWL</sequence>
<protein>
    <submittedName>
        <fullName evidence="1">Uncharacterized protein</fullName>
    </submittedName>
</protein>
<organism evidence="1">
    <name type="scientific">uncultured Caudovirales phage</name>
    <dbReference type="NCBI Taxonomy" id="2100421"/>
    <lineage>
        <taxon>Viruses</taxon>
        <taxon>Duplodnaviria</taxon>
        <taxon>Heunggongvirae</taxon>
        <taxon>Uroviricota</taxon>
        <taxon>Caudoviricetes</taxon>
        <taxon>Peduoviridae</taxon>
        <taxon>Maltschvirus</taxon>
        <taxon>Maltschvirus maltsch</taxon>
    </lineage>
</organism>
<evidence type="ECO:0000313" key="1">
    <source>
        <dbReference type="EMBL" id="CAB5225353.1"/>
    </source>
</evidence>
<reference evidence="1" key="1">
    <citation type="submission" date="2020-05" db="EMBL/GenBank/DDBJ databases">
        <authorList>
            <person name="Chiriac C."/>
            <person name="Salcher M."/>
            <person name="Ghai R."/>
            <person name="Kavagutti S V."/>
        </authorList>
    </citation>
    <scope>NUCLEOTIDE SEQUENCE</scope>
</reference>
<name>A0A6J7X906_9CAUD</name>